<keyword evidence="9" id="KW-0030">Aminoacyl-tRNA synthetase</keyword>
<dbReference type="PANTHER" id="PTHR11777:SF9">
    <property type="entry name" value="ALANINE--TRNA LIGASE, CYTOPLASMIC"/>
    <property type="match status" value="1"/>
</dbReference>
<dbReference type="PROSITE" id="PS50860">
    <property type="entry name" value="AA_TRNA_LIGASE_II_ALA"/>
    <property type="match status" value="1"/>
</dbReference>
<dbReference type="Proteomes" id="UP000597444">
    <property type="component" value="Unassembled WGS sequence"/>
</dbReference>
<proteinExistence type="inferred from homology"/>
<gene>
    <name evidence="11" type="ORF">KSF_058340</name>
</gene>
<keyword evidence="5" id="KW-0547">Nucleotide-binding</keyword>
<name>A0A8J3IJR8_9CHLR</name>
<keyword evidence="8" id="KW-0648">Protein biosynthesis</keyword>
<keyword evidence="6" id="KW-0067">ATP-binding</keyword>
<keyword evidence="12" id="KW-1185">Reference proteome</keyword>
<evidence type="ECO:0000256" key="9">
    <source>
        <dbReference type="ARBA" id="ARBA00023146"/>
    </source>
</evidence>
<dbReference type="GO" id="GO:0005829">
    <property type="term" value="C:cytosol"/>
    <property type="evidence" value="ECO:0007669"/>
    <property type="project" value="TreeGrafter"/>
</dbReference>
<dbReference type="InterPro" id="IPR050058">
    <property type="entry name" value="Ala-tRNA_ligase"/>
</dbReference>
<dbReference type="InterPro" id="IPR002318">
    <property type="entry name" value="Ala-tRNA-lgiase_IIc"/>
</dbReference>
<dbReference type="SUPFAM" id="SSF55681">
    <property type="entry name" value="Class II aaRS and biotin synthetases"/>
    <property type="match status" value="1"/>
</dbReference>
<evidence type="ECO:0000256" key="1">
    <source>
        <dbReference type="ARBA" id="ARBA00008226"/>
    </source>
</evidence>
<reference evidence="11" key="1">
    <citation type="submission" date="2020-10" db="EMBL/GenBank/DDBJ databases">
        <title>Taxonomic study of unclassified bacteria belonging to the class Ktedonobacteria.</title>
        <authorList>
            <person name="Yabe S."/>
            <person name="Wang C.M."/>
            <person name="Zheng Y."/>
            <person name="Sakai Y."/>
            <person name="Cavaletti L."/>
            <person name="Monciardini P."/>
            <person name="Donadio S."/>
        </authorList>
    </citation>
    <scope>NUCLEOTIDE SEQUENCE</scope>
    <source>
        <strain evidence="11">ID150040</strain>
    </source>
</reference>
<dbReference type="AlphaFoldDB" id="A0A8J3IJR8"/>
<evidence type="ECO:0000256" key="4">
    <source>
        <dbReference type="ARBA" id="ARBA00022598"/>
    </source>
</evidence>
<dbReference type="EMBL" id="BNJK01000001">
    <property type="protein sequence ID" value="GHO95786.1"/>
    <property type="molecule type" value="Genomic_DNA"/>
</dbReference>
<dbReference type="EC" id="6.1.1.7" evidence="2"/>
<dbReference type="GO" id="GO:0000049">
    <property type="term" value="F:tRNA binding"/>
    <property type="evidence" value="ECO:0007669"/>
    <property type="project" value="UniProtKB-KW"/>
</dbReference>
<dbReference type="PRINTS" id="PR00980">
    <property type="entry name" value="TRNASYNTHALA"/>
</dbReference>
<dbReference type="GO" id="GO:0006419">
    <property type="term" value="P:alanyl-tRNA aminoacylation"/>
    <property type="evidence" value="ECO:0007669"/>
    <property type="project" value="InterPro"/>
</dbReference>
<evidence type="ECO:0000256" key="6">
    <source>
        <dbReference type="ARBA" id="ARBA00022840"/>
    </source>
</evidence>
<dbReference type="Pfam" id="PF01411">
    <property type="entry name" value="tRNA-synt_2c"/>
    <property type="match status" value="1"/>
</dbReference>
<keyword evidence="3" id="KW-0820">tRNA-binding</keyword>
<dbReference type="InterPro" id="IPR018164">
    <property type="entry name" value="Ala-tRNA-synth_IIc_N"/>
</dbReference>
<dbReference type="PANTHER" id="PTHR11777">
    <property type="entry name" value="ALANYL-TRNA SYNTHETASE"/>
    <property type="match status" value="1"/>
</dbReference>
<evidence type="ECO:0000313" key="12">
    <source>
        <dbReference type="Proteomes" id="UP000597444"/>
    </source>
</evidence>
<dbReference type="GO" id="GO:0002161">
    <property type="term" value="F:aminoacyl-tRNA deacylase activity"/>
    <property type="evidence" value="ECO:0007669"/>
    <property type="project" value="TreeGrafter"/>
</dbReference>
<accession>A0A8J3IJR8</accession>
<dbReference type="InterPro" id="IPR018165">
    <property type="entry name" value="Ala-tRNA-synth_IIc_core"/>
</dbReference>
<protein>
    <recommendedName>
        <fullName evidence="2">alanine--tRNA ligase</fullName>
        <ecNumber evidence="2">6.1.1.7</ecNumber>
    </recommendedName>
</protein>
<keyword evidence="7" id="KW-0694">RNA-binding</keyword>
<dbReference type="GO" id="GO:0005524">
    <property type="term" value="F:ATP binding"/>
    <property type="evidence" value="ECO:0007669"/>
    <property type="project" value="UniProtKB-KW"/>
</dbReference>
<evidence type="ECO:0000256" key="7">
    <source>
        <dbReference type="ARBA" id="ARBA00022884"/>
    </source>
</evidence>
<evidence type="ECO:0000256" key="2">
    <source>
        <dbReference type="ARBA" id="ARBA00013168"/>
    </source>
</evidence>
<dbReference type="GO" id="GO:0004813">
    <property type="term" value="F:alanine-tRNA ligase activity"/>
    <property type="evidence" value="ECO:0007669"/>
    <property type="project" value="UniProtKB-EC"/>
</dbReference>
<evidence type="ECO:0000256" key="5">
    <source>
        <dbReference type="ARBA" id="ARBA00022741"/>
    </source>
</evidence>
<organism evidence="11 12">
    <name type="scientific">Reticulibacter mediterranei</name>
    <dbReference type="NCBI Taxonomy" id="2778369"/>
    <lineage>
        <taxon>Bacteria</taxon>
        <taxon>Bacillati</taxon>
        <taxon>Chloroflexota</taxon>
        <taxon>Ktedonobacteria</taxon>
        <taxon>Ktedonobacterales</taxon>
        <taxon>Reticulibacteraceae</taxon>
        <taxon>Reticulibacter</taxon>
    </lineage>
</organism>
<keyword evidence="4" id="KW-0436">Ligase</keyword>
<evidence type="ECO:0000256" key="3">
    <source>
        <dbReference type="ARBA" id="ARBA00022555"/>
    </source>
</evidence>
<comment type="caution">
    <text evidence="11">The sequence shown here is derived from an EMBL/GenBank/DDBJ whole genome shotgun (WGS) entry which is preliminary data.</text>
</comment>
<sequence>MALEFLLEHLGLDVSTLWVTVFAGDPELCILPDEAAIEEWVRVGMPRERIVPLGVEDNLWEMGGGVGPCGPCSEIFVDRGPAFGCGSPTCRPGCSCDRYLEIWNLVFMEFERLTNGALVSLPRRNVDTGMGLERVASVLQGAESSFSIDLFLSASERLTALQGEESRRWNDGRDGLFSITCERFCWQVSQVLSLDAMGAAL</sequence>
<comment type="similarity">
    <text evidence="1">Belongs to the class-II aminoacyl-tRNA synthetase family.</text>
</comment>
<dbReference type="GO" id="GO:0045892">
    <property type="term" value="P:negative regulation of DNA-templated transcription"/>
    <property type="evidence" value="ECO:0007669"/>
    <property type="project" value="TreeGrafter"/>
</dbReference>
<dbReference type="Gene3D" id="3.30.930.10">
    <property type="entry name" value="Bira Bifunctional Protein, Domain 2"/>
    <property type="match status" value="1"/>
</dbReference>
<evidence type="ECO:0000259" key="10">
    <source>
        <dbReference type="PROSITE" id="PS50860"/>
    </source>
</evidence>
<evidence type="ECO:0000256" key="8">
    <source>
        <dbReference type="ARBA" id="ARBA00022917"/>
    </source>
</evidence>
<evidence type="ECO:0000313" key="11">
    <source>
        <dbReference type="EMBL" id="GHO95786.1"/>
    </source>
</evidence>
<feature type="domain" description="Alanyl-transfer RNA synthetases family profile" evidence="10">
    <location>
        <begin position="1"/>
        <end position="201"/>
    </location>
</feature>
<dbReference type="InterPro" id="IPR045864">
    <property type="entry name" value="aa-tRNA-synth_II/BPL/LPL"/>
</dbReference>